<feature type="transmembrane region" description="Helical" evidence="2">
    <location>
        <begin position="147"/>
        <end position="163"/>
    </location>
</feature>
<feature type="domain" description="EamA" evidence="3">
    <location>
        <begin position="145"/>
        <end position="280"/>
    </location>
</feature>
<protein>
    <submittedName>
        <fullName evidence="4">EamA family transporter</fullName>
    </submittedName>
</protein>
<evidence type="ECO:0000256" key="2">
    <source>
        <dbReference type="SAM" id="Phobius"/>
    </source>
</evidence>
<dbReference type="Proteomes" id="UP000500953">
    <property type="component" value="Chromosome"/>
</dbReference>
<dbReference type="SUPFAM" id="SSF103481">
    <property type="entry name" value="Multidrug resistance efflux transporter EmrE"/>
    <property type="match status" value="1"/>
</dbReference>
<dbReference type="InterPro" id="IPR000620">
    <property type="entry name" value="EamA_dom"/>
</dbReference>
<feature type="transmembrane region" description="Helical" evidence="2">
    <location>
        <begin position="115"/>
        <end position="135"/>
    </location>
</feature>
<keyword evidence="2" id="KW-0812">Transmembrane</keyword>
<feature type="transmembrane region" description="Helical" evidence="2">
    <location>
        <begin position="83"/>
        <end position="103"/>
    </location>
</feature>
<sequence length="368" mass="38928">MLLTASFAMLTVFSRYLDSGFTVAQQVYLRTAVAFLIAVIAFGRRIRWRYVLRMGSREWGVVVVRTFLLYVIGTMLFAKAATITTVVDASLIGALPLVSALGLVLRRVRVTPARVVFVCGSALGVTLLSGIGFGPGGASLAWNHGDLIALVAMTAMAVSYLGRDWHRAALNNQEITALTVGLGATGVALTSLLQGQGLPQPPAHGSPVVLWGAIGIAGALSVLNVFLINYGFEHVDPVHAGNLLTVESVWGLLFGLIFYQQVPSVTGIVGGLVIVGCAVGLNLADGSPPAPETSEPEVPAAVADLVDELVEVADGGGDFPVSELPQPARITAFRRHPTPLFERRVRIRLAGSGRRPIDPEWAYTQEAG</sequence>
<evidence type="ECO:0000256" key="1">
    <source>
        <dbReference type="ARBA" id="ARBA00007362"/>
    </source>
</evidence>
<feature type="transmembrane region" description="Helical" evidence="2">
    <location>
        <begin position="175"/>
        <end position="196"/>
    </location>
</feature>
<accession>A0A6G9Z6Q0</accession>
<keyword evidence="2" id="KW-1133">Transmembrane helix</keyword>
<feature type="transmembrane region" description="Helical" evidence="2">
    <location>
        <begin position="240"/>
        <end position="259"/>
    </location>
</feature>
<dbReference type="AlphaFoldDB" id="A0A6G9Z6Q0"/>
<feature type="transmembrane region" description="Helical" evidence="2">
    <location>
        <begin position="208"/>
        <end position="228"/>
    </location>
</feature>
<dbReference type="GO" id="GO:0016020">
    <property type="term" value="C:membrane"/>
    <property type="evidence" value="ECO:0007669"/>
    <property type="project" value="InterPro"/>
</dbReference>
<comment type="similarity">
    <text evidence="1">Belongs to the EamA transporter family.</text>
</comment>
<feature type="transmembrane region" description="Helical" evidence="2">
    <location>
        <begin position="58"/>
        <end position="77"/>
    </location>
</feature>
<evidence type="ECO:0000259" key="3">
    <source>
        <dbReference type="Pfam" id="PF00892"/>
    </source>
</evidence>
<dbReference type="Pfam" id="PF00892">
    <property type="entry name" value="EamA"/>
    <property type="match status" value="1"/>
</dbReference>
<proteinExistence type="inferred from homology"/>
<reference evidence="4 5" key="1">
    <citation type="journal article" date="2019" name="ACS Chem. Biol.">
        <title>Identification and Mobilization of a Cryptic Antibiotic Biosynthesis Gene Locus from a Human-Pathogenic Nocardia Isolate.</title>
        <authorList>
            <person name="Herisse M."/>
            <person name="Ishida K."/>
            <person name="Porter J.L."/>
            <person name="Howden B."/>
            <person name="Hertweck C."/>
            <person name="Stinear T.P."/>
            <person name="Pidot S.J."/>
        </authorList>
    </citation>
    <scope>NUCLEOTIDE SEQUENCE [LARGE SCALE GENOMIC DNA]</scope>
    <source>
        <strain evidence="4 5">AUSMDU00012715</strain>
    </source>
</reference>
<gene>
    <name evidence="4" type="ORF">F6W96_22620</name>
</gene>
<feature type="transmembrane region" description="Helical" evidence="2">
    <location>
        <begin position="265"/>
        <end position="284"/>
    </location>
</feature>
<name>A0A6G9Z6Q0_9NOCA</name>
<dbReference type="InterPro" id="IPR037185">
    <property type="entry name" value="EmrE-like"/>
</dbReference>
<dbReference type="RefSeq" id="WP_167488012.1">
    <property type="nucleotide sequence ID" value="NZ_CP046173.1"/>
</dbReference>
<organism evidence="4 5">
    <name type="scientific">Nocardia terpenica</name>
    <dbReference type="NCBI Taxonomy" id="455432"/>
    <lineage>
        <taxon>Bacteria</taxon>
        <taxon>Bacillati</taxon>
        <taxon>Actinomycetota</taxon>
        <taxon>Actinomycetes</taxon>
        <taxon>Mycobacteriales</taxon>
        <taxon>Nocardiaceae</taxon>
        <taxon>Nocardia</taxon>
    </lineage>
</organism>
<evidence type="ECO:0000313" key="4">
    <source>
        <dbReference type="EMBL" id="QIS20683.1"/>
    </source>
</evidence>
<keyword evidence="2" id="KW-0472">Membrane</keyword>
<evidence type="ECO:0000313" key="5">
    <source>
        <dbReference type="Proteomes" id="UP000500953"/>
    </source>
</evidence>
<feature type="transmembrane region" description="Helical" evidence="2">
    <location>
        <begin position="27"/>
        <end position="46"/>
    </location>
</feature>
<dbReference type="EMBL" id="CP046173">
    <property type="protein sequence ID" value="QIS20683.1"/>
    <property type="molecule type" value="Genomic_DNA"/>
</dbReference>